<dbReference type="AlphaFoldDB" id="A0A8C6FMT7"/>
<keyword evidence="5" id="KW-1185">Reference proteome</keyword>
<evidence type="ECO:0000256" key="3">
    <source>
        <dbReference type="SAM" id="SignalP"/>
    </source>
</evidence>
<dbReference type="GO" id="GO:0005615">
    <property type="term" value="C:extracellular space"/>
    <property type="evidence" value="ECO:0007669"/>
    <property type="project" value="TreeGrafter"/>
</dbReference>
<dbReference type="GO" id="GO:0051480">
    <property type="term" value="P:regulation of cytosolic calcium ion concentration"/>
    <property type="evidence" value="ECO:0007669"/>
    <property type="project" value="TreeGrafter"/>
</dbReference>
<dbReference type="Ensembl" id="ENSMMST00000018869.1">
    <property type="protein sequence ID" value="ENSMMSP00000017078.1"/>
    <property type="gene ID" value="ENSMMSG00000012931.1"/>
</dbReference>
<organism evidence="4 5">
    <name type="scientific">Moschus moschiferus</name>
    <name type="common">Siberian musk deer</name>
    <name type="synonym">Moschus sibiricus</name>
    <dbReference type="NCBI Taxonomy" id="68415"/>
    <lineage>
        <taxon>Eukaryota</taxon>
        <taxon>Metazoa</taxon>
        <taxon>Chordata</taxon>
        <taxon>Craniata</taxon>
        <taxon>Vertebrata</taxon>
        <taxon>Euteleostomi</taxon>
        <taxon>Mammalia</taxon>
        <taxon>Eutheria</taxon>
        <taxon>Laurasiatheria</taxon>
        <taxon>Artiodactyla</taxon>
        <taxon>Ruminantia</taxon>
        <taxon>Pecora</taxon>
        <taxon>Moschidae</taxon>
        <taxon>Moschus</taxon>
    </lineage>
</organism>
<keyword evidence="2" id="KW-1015">Disulfide bond</keyword>
<dbReference type="Pfam" id="PF00214">
    <property type="entry name" value="Calc_CGRP_IAPP"/>
    <property type="match status" value="1"/>
</dbReference>
<dbReference type="Gene3D" id="6.10.250.2190">
    <property type="match status" value="1"/>
</dbReference>
<dbReference type="Proteomes" id="UP000694544">
    <property type="component" value="Unplaced"/>
</dbReference>
<evidence type="ECO:0000313" key="4">
    <source>
        <dbReference type="Ensembl" id="ENSMMSP00000017078.1"/>
    </source>
</evidence>
<dbReference type="GO" id="GO:0031716">
    <property type="term" value="F:calcitonin receptor binding"/>
    <property type="evidence" value="ECO:0007669"/>
    <property type="project" value="TreeGrafter"/>
</dbReference>
<proteinExistence type="inferred from homology"/>
<dbReference type="InterPro" id="IPR021117">
    <property type="entry name" value="Calcitonin-like"/>
</dbReference>
<dbReference type="GO" id="GO:0005179">
    <property type="term" value="F:hormone activity"/>
    <property type="evidence" value="ECO:0007669"/>
    <property type="project" value="InterPro"/>
</dbReference>
<dbReference type="InterPro" id="IPR021116">
    <property type="entry name" value="Calcitonin/adrenomedullin"/>
</dbReference>
<protein>
    <submittedName>
        <fullName evidence="4">Uncharacterized protein</fullName>
    </submittedName>
</protein>
<name>A0A8C6FMT7_MOSMO</name>
<comment type="similarity">
    <text evidence="1">Belongs to the calcitonin family.</text>
</comment>
<dbReference type="GeneTree" id="ENSGT00940000166205"/>
<feature type="signal peptide" evidence="3">
    <location>
        <begin position="1"/>
        <end position="25"/>
    </location>
</feature>
<reference evidence="4" key="2">
    <citation type="submission" date="2025-09" db="UniProtKB">
        <authorList>
            <consortium name="Ensembl"/>
        </authorList>
    </citation>
    <scope>IDENTIFICATION</scope>
</reference>
<feature type="chain" id="PRO_5034480848" evidence="3">
    <location>
        <begin position="26"/>
        <end position="127"/>
    </location>
</feature>
<evidence type="ECO:0000313" key="5">
    <source>
        <dbReference type="Proteomes" id="UP000694544"/>
    </source>
</evidence>
<accession>A0A8C6FMT7</accession>
<sequence>MGFWKFPLFLVLSILIIHQAGMLQAAPFRSVWKNGFVPVTLTEEESYFLLATMVKNYVQKKANKLVYETEDFGIIAQKRTSNTANCMTRKMAGFLGRSGSKIKRNIMSTNVAPKPLAGTTGIFRTKK</sequence>
<dbReference type="PANTHER" id="PTHR10505">
    <property type="entry name" value="CALCITONIN-RELATED"/>
    <property type="match status" value="1"/>
</dbReference>
<reference evidence="4" key="1">
    <citation type="submission" date="2025-08" db="UniProtKB">
        <authorList>
            <consortium name="Ensembl"/>
        </authorList>
    </citation>
    <scope>IDENTIFICATION</scope>
</reference>
<dbReference type="PANTHER" id="PTHR10505:SF3">
    <property type="entry name" value="CALCITONIN GENE-RELATED PEPTIDE 2"/>
    <property type="match status" value="1"/>
</dbReference>
<evidence type="ECO:0000256" key="2">
    <source>
        <dbReference type="ARBA" id="ARBA00023157"/>
    </source>
</evidence>
<dbReference type="GO" id="GO:0007189">
    <property type="term" value="P:adenylate cyclase-activating G protein-coupled receptor signaling pathway"/>
    <property type="evidence" value="ECO:0007669"/>
    <property type="project" value="TreeGrafter"/>
</dbReference>
<keyword evidence="3" id="KW-0732">Signal</keyword>
<evidence type="ECO:0000256" key="1">
    <source>
        <dbReference type="ARBA" id="ARBA00009222"/>
    </source>
</evidence>